<dbReference type="InterPro" id="IPR013328">
    <property type="entry name" value="6PGD_dom2"/>
</dbReference>
<dbReference type="UniPathway" id="UPA00028">
    <property type="reaction ID" value="UER00004"/>
</dbReference>
<comment type="function">
    <text evidence="1 11">Catalyzes the NADPH-dependent reduction of ketopantoate into pantoic acid.</text>
</comment>
<feature type="domain" description="Ketopantoate reductase C-terminal" evidence="13">
    <location>
        <begin position="178"/>
        <end position="299"/>
    </location>
</feature>
<reference evidence="14 15" key="1">
    <citation type="journal article" date="2014" name="Genome Announc.">
        <title>Draft Genome Sequence of the Haloacid-Degrading Burkholderia caribensis Strain MBA4.</title>
        <authorList>
            <person name="Pan Y."/>
            <person name="Kong K.F."/>
            <person name="Tsang J.S."/>
        </authorList>
    </citation>
    <scope>NUCLEOTIDE SEQUENCE [LARGE SCALE GENOMIC DNA]</scope>
    <source>
        <strain evidence="14 15">MBA4</strain>
    </source>
</reference>
<dbReference type="Gene3D" id="1.10.1040.10">
    <property type="entry name" value="N-(1-d-carboxylethyl)-l-norvaline Dehydrogenase, domain 2"/>
    <property type="match status" value="1"/>
</dbReference>
<evidence type="ECO:0000256" key="2">
    <source>
        <dbReference type="ARBA" id="ARBA00004994"/>
    </source>
</evidence>
<comment type="catalytic activity">
    <reaction evidence="10 11">
        <text>(R)-pantoate + NADP(+) = 2-dehydropantoate + NADPH + H(+)</text>
        <dbReference type="Rhea" id="RHEA:16233"/>
        <dbReference type="ChEBI" id="CHEBI:11561"/>
        <dbReference type="ChEBI" id="CHEBI:15378"/>
        <dbReference type="ChEBI" id="CHEBI:15980"/>
        <dbReference type="ChEBI" id="CHEBI:57783"/>
        <dbReference type="ChEBI" id="CHEBI:58349"/>
        <dbReference type="EC" id="1.1.1.169"/>
    </reaction>
</comment>
<dbReference type="EC" id="1.1.1.169" evidence="4 11"/>
<comment type="similarity">
    <text evidence="3 11">Belongs to the ketopantoate reductase family.</text>
</comment>
<dbReference type="Pfam" id="PF08546">
    <property type="entry name" value="ApbA_C"/>
    <property type="match status" value="1"/>
</dbReference>
<evidence type="ECO:0000256" key="4">
    <source>
        <dbReference type="ARBA" id="ARBA00013014"/>
    </source>
</evidence>
<evidence type="ECO:0000256" key="10">
    <source>
        <dbReference type="ARBA" id="ARBA00048793"/>
    </source>
</evidence>
<evidence type="ECO:0000256" key="3">
    <source>
        <dbReference type="ARBA" id="ARBA00007870"/>
    </source>
</evidence>
<dbReference type="NCBIfam" id="TIGR00745">
    <property type="entry name" value="apbA_panE"/>
    <property type="match status" value="1"/>
</dbReference>
<gene>
    <name evidence="14" type="ORF">K788_0000584</name>
</gene>
<evidence type="ECO:0000256" key="11">
    <source>
        <dbReference type="RuleBase" id="RU362068"/>
    </source>
</evidence>
<dbReference type="InterPro" id="IPR013332">
    <property type="entry name" value="KPR_N"/>
</dbReference>
<dbReference type="InterPro" id="IPR003710">
    <property type="entry name" value="ApbA"/>
</dbReference>
<evidence type="ECO:0000256" key="7">
    <source>
        <dbReference type="ARBA" id="ARBA00022857"/>
    </source>
</evidence>
<evidence type="ECO:0000256" key="6">
    <source>
        <dbReference type="ARBA" id="ARBA00022655"/>
    </source>
</evidence>
<evidence type="ECO:0000256" key="1">
    <source>
        <dbReference type="ARBA" id="ARBA00002919"/>
    </source>
</evidence>
<dbReference type="RefSeq" id="WP_035998382.1">
    <property type="nucleotide sequence ID" value="NZ_CP012747.1"/>
</dbReference>
<dbReference type="Gene3D" id="3.40.50.720">
    <property type="entry name" value="NAD(P)-binding Rossmann-like Domain"/>
    <property type="match status" value="1"/>
</dbReference>
<dbReference type="InterPro" id="IPR051402">
    <property type="entry name" value="KPR-Related"/>
</dbReference>
<evidence type="ECO:0000256" key="8">
    <source>
        <dbReference type="ARBA" id="ARBA00023002"/>
    </source>
</evidence>
<dbReference type="Proteomes" id="UP000019146">
    <property type="component" value="Chromosome 2"/>
</dbReference>
<dbReference type="GO" id="GO:0005737">
    <property type="term" value="C:cytoplasm"/>
    <property type="evidence" value="ECO:0007669"/>
    <property type="project" value="TreeGrafter"/>
</dbReference>
<proteinExistence type="inferred from homology"/>
<feature type="domain" description="Ketopantoate reductase N-terminal" evidence="12">
    <location>
        <begin position="4"/>
        <end position="152"/>
    </location>
</feature>
<dbReference type="SUPFAM" id="SSF48179">
    <property type="entry name" value="6-phosphogluconate dehydrogenase C-terminal domain-like"/>
    <property type="match status" value="1"/>
</dbReference>
<dbReference type="PANTHER" id="PTHR21708:SF26">
    <property type="entry name" value="2-DEHYDROPANTOATE 2-REDUCTASE"/>
    <property type="match status" value="1"/>
</dbReference>
<evidence type="ECO:0000256" key="9">
    <source>
        <dbReference type="ARBA" id="ARBA00032024"/>
    </source>
</evidence>
<dbReference type="InterPro" id="IPR036291">
    <property type="entry name" value="NAD(P)-bd_dom_sf"/>
</dbReference>
<name>A0A0P0RIA9_9BURK</name>
<dbReference type="GO" id="GO:0015940">
    <property type="term" value="P:pantothenate biosynthetic process"/>
    <property type="evidence" value="ECO:0007669"/>
    <property type="project" value="UniProtKB-UniPathway"/>
</dbReference>
<protein>
    <recommendedName>
        <fullName evidence="5 11">2-dehydropantoate 2-reductase</fullName>
        <ecNumber evidence="4 11">1.1.1.169</ecNumber>
    </recommendedName>
    <alternativeName>
        <fullName evidence="9 11">Ketopantoate reductase</fullName>
    </alternativeName>
</protein>
<dbReference type="KEGG" id="bcai:K788_0000584"/>
<dbReference type="GO" id="GO:0008677">
    <property type="term" value="F:2-dehydropantoate 2-reductase activity"/>
    <property type="evidence" value="ECO:0007669"/>
    <property type="project" value="UniProtKB-EC"/>
</dbReference>
<comment type="pathway">
    <text evidence="2 11">Cofactor biosynthesis; (R)-pantothenate biosynthesis; (R)-pantoate from 3-methyl-2-oxobutanoate: step 2/2.</text>
</comment>
<dbReference type="InterPro" id="IPR008927">
    <property type="entry name" value="6-PGluconate_DH-like_C_sf"/>
</dbReference>
<evidence type="ECO:0000256" key="5">
    <source>
        <dbReference type="ARBA" id="ARBA00019465"/>
    </source>
</evidence>
<dbReference type="PANTHER" id="PTHR21708">
    <property type="entry name" value="PROBABLE 2-DEHYDROPANTOATE 2-REDUCTASE"/>
    <property type="match status" value="1"/>
</dbReference>
<evidence type="ECO:0000313" key="15">
    <source>
        <dbReference type="Proteomes" id="UP000019146"/>
    </source>
</evidence>
<dbReference type="EMBL" id="CP012747">
    <property type="protein sequence ID" value="ALL68347.1"/>
    <property type="molecule type" value="Genomic_DNA"/>
</dbReference>
<dbReference type="InterPro" id="IPR013752">
    <property type="entry name" value="KPA_reductase"/>
</dbReference>
<keyword evidence="7 11" id="KW-0521">NADP</keyword>
<organism evidence="14 15">
    <name type="scientific">Paraburkholderia caribensis MBA4</name>
    <dbReference type="NCBI Taxonomy" id="1323664"/>
    <lineage>
        <taxon>Bacteria</taxon>
        <taxon>Pseudomonadati</taxon>
        <taxon>Pseudomonadota</taxon>
        <taxon>Betaproteobacteria</taxon>
        <taxon>Burkholderiales</taxon>
        <taxon>Burkholderiaceae</taxon>
        <taxon>Paraburkholderia</taxon>
    </lineage>
</organism>
<evidence type="ECO:0000259" key="12">
    <source>
        <dbReference type="Pfam" id="PF02558"/>
    </source>
</evidence>
<evidence type="ECO:0000313" key="14">
    <source>
        <dbReference type="EMBL" id="ALL68347.1"/>
    </source>
</evidence>
<keyword evidence="6 11" id="KW-0566">Pantothenate biosynthesis</keyword>
<dbReference type="AlphaFoldDB" id="A0A0P0RIA9"/>
<dbReference type="FunFam" id="1.10.1040.10:FF:000017">
    <property type="entry name" value="2-dehydropantoate 2-reductase"/>
    <property type="match status" value="1"/>
</dbReference>
<accession>A0A0P0RIA9</accession>
<dbReference type="GeneID" id="69972067"/>
<keyword evidence="8 11" id="KW-0560">Oxidoreductase</keyword>
<dbReference type="SUPFAM" id="SSF51735">
    <property type="entry name" value="NAD(P)-binding Rossmann-fold domains"/>
    <property type="match status" value="1"/>
</dbReference>
<dbReference type="Pfam" id="PF02558">
    <property type="entry name" value="ApbA"/>
    <property type="match status" value="1"/>
</dbReference>
<evidence type="ECO:0000259" key="13">
    <source>
        <dbReference type="Pfam" id="PF08546"/>
    </source>
</evidence>
<sequence length="308" mass="33082">MKFAILGSGGVGGYFGARLAAAGSDVTFVARGRHLEAMRKNGLRVTSALGDVVIDNPKAVDDIRKVGDVDLVIVAVKLWDTESAAESLKSLAAQGAGIVSFQNGVHKDETMRKYLPEHAIIGGVCYIAAVISEPGVIAHSGTMQKLTFGEYDGSNSPRVQAFYEACTEAGITAEISSNIRRLIWEKFVFLVGLSGTTASIRKPIGPIRENKRTRAFLLDVMSEVVEVGRAKGVDLPAEFAQDRLAFCDGIPATMTSSMHHDLERGNRMELPWLSGGVSDFGKDLGIATPKNDAIREILELYVAGTVRK</sequence>
<dbReference type="FunFam" id="3.40.50.720:FF:000307">
    <property type="entry name" value="2-dehydropantoate 2-reductase"/>
    <property type="match status" value="1"/>
</dbReference>